<accession>A0ABT2FGD8</accession>
<dbReference type="NCBIfam" id="NF009639">
    <property type="entry name" value="PRK13168.1"/>
    <property type="match status" value="1"/>
</dbReference>
<evidence type="ECO:0000256" key="6">
    <source>
        <dbReference type="ARBA" id="ARBA00022723"/>
    </source>
</evidence>
<keyword evidence="2 9" id="KW-0698">rRNA processing</keyword>
<evidence type="ECO:0000256" key="11">
    <source>
        <dbReference type="PROSITE-ProRule" id="PRU10015"/>
    </source>
</evidence>
<reference evidence="14" key="2">
    <citation type="submission" date="2023-07" db="EMBL/GenBank/DDBJ databases">
        <title>Shewanella mangrovi sp. nov., an acetaldehyde- degrading bacterium isolated from mangrove sediment.</title>
        <authorList>
            <person name="Liu Y."/>
        </authorList>
    </citation>
    <scope>NUCLEOTIDE SEQUENCE [LARGE SCALE GENOMIC DNA]</scope>
    <source>
        <strain evidence="14">C32</strain>
    </source>
</reference>
<dbReference type="PROSITE" id="PS51687">
    <property type="entry name" value="SAM_MT_RNA_M5U"/>
    <property type="match status" value="1"/>
</dbReference>
<dbReference type="Gene3D" id="2.40.50.1070">
    <property type="match status" value="1"/>
</dbReference>
<feature type="active site" description="Nucleophile" evidence="9 10">
    <location>
        <position position="401"/>
    </location>
</feature>
<feature type="binding site" evidence="9">
    <location>
        <position position="312"/>
    </location>
    <ligand>
        <name>S-adenosyl-L-methionine</name>
        <dbReference type="ChEBI" id="CHEBI:59789"/>
    </ligand>
</feature>
<name>A0ABT2FGD8_9GAMM</name>
<feature type="binding site" evidence="9">
    <location>
        <position position="355"/>
    </location>
    <ligand>
        <name>S-adenosyl-L-methionine</name>
        <dbReference type="ChEBI" id="CHEBI:59789"/>
    </ligand>
</feature>
<dbReference type="GO" id="GO:0008168">
    <property type="term" value="F:methyltransferase activity"/>
    <property type="evidence" value="ECO:0007669"/>
    <property type="project" value="UniProtKB-KW"/>
</dbReference>
<dbReference type="InterPro" id="IPR012340">
    <property type="entry name" value="NA-bd_OB-fold"/>
</dbReference>
<feature type="binding site" evidence="9 10">
    <location>
        <position position="328"/>
    </location>
    <ligand>
        <name>S-adenosyl-L-methionine</name>
        <dbReference type="ChEBI" id="CHEBI:59789"/>
    </ligand>
</feature>
<dbReference type="NCBIfam" id="TIGR00479">
    <property type="entry name" value="rumA"/>
    <property type="match status" value="1"/>
</dbReference>
<keyword evidence="14" id="KW-1185">Reference proteome</keyword>
<dbReference type="CDD" id="cd02440">
    <property type="entry name" value="AdoMet_MTases"/>
    <property type="match status" value="1"/>
</dbReference>
<evidence type="ECO:0000256" key="1">
    <source>
        <dbReference type="ARBA" id="ARBA00022485"/>
    </source>
</evidence>
<evidence type="ECO:0000256" key="7">
    <source>
        <dbReference type="ARBA" id="ARBA00023004"/>
    </source>
</evidence>
<dbReference type="Gene3D" id="3.40.50.150">
    <property type="entry name" value="Vaccinia Virus protein VP39"/>
    <property type="match status" value="1"/>
</dbReference>
<feature type="binding site" evidence="9">
    <location>
        <position position="89"/>
    </location>
    <ligand>
        <name>[4Fe-4S] cluster</name>
        <dbReference type="ChEBI" id="CHEBI:49883"/>
    </ligand>
</feature>
<dbReference type="EC" id="2.1.1.190" evidence="9"/>
<organism evidence="13 14">
    <name type="scientific">Shewanella electrica</name>
    <dbReference type="NCBI Taxonomy" id="515560"/>
    <lineage>
        <taxon>Bacteria</taxon>
        <taxon>Pseudomonadati</taxon>
        <taxon>Pseudomonadota</taxon>
        <taxon>Gammaproteobacteria</taxon>
        <taxon>Alteromonadales</taxon>
        <taxon>Shewanellaceae</taxon>
        <taxon>Shewanella</taxon>
    </lineage>
</organism>
<evidence type="ECO:0000256" key="4">
    <source>
        <dbReference type="ARBA" id="ARBA00022679"/>
    </source>
</evidence>
<dbReference type="InterPro" id="IPR001566">
    <property type="entry name" value="23S_rRNA_MeTrfase_RlmD"/>
</dbReference>
<comment type="function">
    <text evidence="9">Catalyzes the formation of 5-methyl-uridine at position 1939 (m5U1939) in 23S rRNA.</text>
</comment>
<feature type="binding site" evidence="9 10">
    <location>
        <position position="278"/>
    </location>
    <ligand>
        <name>S-adenosyl-L-methionine</name>
        <dbReference type="ChEBI" id="CHEBI:59789"/>
    </ligand>
</feature>
<gene>
    <name evidence="9 13" type="primary">rlmD</name>
    <name evidence="13" type="ORF">L9G74_02460</name>
</gene>
<keyword evidence="4 9" id="KW-0808">Transferase</keyword>
<feature type="binding site" evidence="9">
    <location>
        <position position="92"/>
    </location>
    <ligand>
        <name>[4Fe-4S] cluster</name>
        <dbReference type="ChEBI" id="CHEBI:49883"/>
    </ligand>
</feature>
<dbReference type="EMBL" id="JAKOGG010000001">
    <property type="protein sequence ID" value="MCS4555293.1"/>
    <property type="molecule type" value="Genomic_DNA"/>
</dbReference>
<evidence type="ECO:0000256" key="2">
    <source>
        <dbReference type="ARBA" id="ARBA00022552"/>
    </source>
</evidence>
<feature type="domain" description="TRAM" evidence="12">
    <location>
        <begin position="12"/>
        <end position="70"/>
    </location>
</feature>
<evidence type="ECO:0000256" key="3">
    <source>
        <dbReference type="ARBA" id="ARBA00022603"/>
    </source>
</evidence>
<dbReference type="PROSITE" id="PS01230">
    <property type="entry name" value="TRMA_1"/>
    <property type="match status" value="1"/>
</dbReference>
<keyword evidence="6 9" id="KW-0479">Metal-binding</keyword>
<protein>
    <recommendedName>
        <fullName evidence="9">23S rRNA (uracil(1939)-C(5))-methyltransferase RlmD</fullName>
        <ecNumber evidence="9">2.1.1.190</ecNumber>
    </recommendedName>
    <alternativeName>
        <fullName evidence="9">23S rRNA(m5U1939)-methyltransferase</fullName>
    </alternativeName>
</protein>
<comment type="similarity">
    <text evidence="9">Belongs to the class I-like SAM-binding methyltransferase superfamily. RNA M5U methyltransferase family. RlmD subfamily.</text>
</comment>
<reference evidence="13 14" key="1">
    <citation type="submission" date="2022-02" db="EMBL/GenBank/DDBJ databases">
        <authorList>
            <person name="Zhuang L."/>
        </authorList>
    </citation>
    <scope>NUCLEOTIDE SEQUENCE [LARGE SCALE GENOMIC DNA]</scope>
    <source>
        <strain evidence="13 14">C32</strain>
    </source>
</reference>
<evidence type="ECO:0000259" key="12">
    <source>
        <dbReference type="PROSITE" id="PS50926"/>
    </source>
</evidence>
<dbReference type="InterPro" id="IPR029063">
    <property type="entry name" value="SAM-dependent_MTases_sf"/>
</dbReference>
<keyword evidence="3 9" id="KW-0489">Methyltransferase</keyword>
<dbReference type="PROSITE" id="PS50926">
    <property type="entry name" value="TRAM"/>
    <property type="match status" value="1"/>
</dbReference>
<dbReference type="PROSITE" id="PS01231">
    <property type="entry name" value="TRMA_2"/>
    <property type="match status" value="1"/>
</dbReference>
<dbReference type="InterPro" id="IPR002792">
    <property type="entry name" value="TRAM_dom"/>
</dbReference>
<feature type="binding site" evidence="9 10">
    <location>
        <position position="307"/>
    </location>
    <ligand>
        <name>S-adenosyl-L-methionine</name>
        <dbReference type="ChEBI" id="CHEBI:59789"/>
    </ligand>
</feature>
<dbReference type="PANTHER" id="PTHR11061:SF49">
    <property type="entry name" value="23S RRNA (URACIL(1939)-C(5))-METHYLTRANSFERASE RLMD"/>
    <property type="match status" value="1"/>
</dbReference>
<dbReference type="RefSeq" id="WP_238894685.1">
    <property type="nucleotide sequence ID" value="NZ_JAKOGG010000001.1"/>
</dbReference>
<dbReference type="Pfam" id="PF01938">
    <property type="entry name" value="TRAM"/>
    <property type="match status" value="1"/>
</dbReference>
<dbReference type="Pfam" id="PF05958">
    <property type="entry name" value="tRNA_U5-meth_tr"/>
    <property type="match status" value="1"/>
</dbReference>
<evidence type="ECO:0000256" key="9">
    <source>
        <dbReference type="HAMAP-Rule" id="MF_01010"/>
    </source>
</evidence>
<dbReference type="Proteomes" id="UP001201549">
    <property type="component" value="Unassembled WGS sequence"/>
</dbReference>
<keyword evidence="7 9" id="KW-0408">Iron</keyword>
<dbReference type="GO" id="GO:0032259">
    <property type="term" value="P:methylation"/>
    <property type="evidence" value="ECO:0007669"/>
    <property type="project" value="UniProtKB-KW"/>
</dbReference>
<feature type="binding site" evidence="9">
    <location>
        <position position="171"/>
    </location>
    <ligand>
        <name>[4Fe-4S] cluster</name>
        <dbReference type="ChEBI" id="CHEBI:49883"/>
    </ligand>
</feature>
<dbReference type="SUPFAM" id="SSF53335">
    <property type="entry name" value="S-adenosyl-L-methionine-dependent methyltransferases"/>
    <property type="match status" value="1"/>
</dbReference>
<dbReference type="InterPro" id="IPR010280">
    <property type="entry name" value="U5_MeTrfase_fam"/>
</dbReference>
<dbReference type="Gene3D" id="2.40.50.140">
    <property type="entry name" value="Nucleic acid-binding proteins"/>
    <property type="match status" value="1"/>
</dbReference>
<keyword evidence="5 9" id="KW-0949">S-adenosyl-L-methionine</keyword>
<comment type="catalytic activity">
    <reaction evidence="9">
        <text>uridine(1939) in 23S rRNA + S-adenosyl-L-methionine = 5-methyluridine(1939) in 23S rRNA + S-adenosyl-L-homocysteine + H(+)</text>
        <dbReference type="Rhea" id="RHEA:42908"/>
        <dbReference type="Rhea" id="RHEA-COMP:10278"/>
        <dbReference type="Rhea" id="RHEA-COMP:10279"/>
        <dbReference type="ChEBI" id="CHEBI:15378"/>
        <dbReference type="ChEBI" id="CHEBI:57856"/>
        <dbReference type="ChEBI" id="CHEBI:59789"/>
        <dbReference type="ChEBI" id="CHEBI:65315"/>
        <dbReference type="ChEBI" id="CHEBI:74447"/>
        <dbReference type="EC" id="2.1.1.190"/>
    </reaction>
</comment>
<dbReference type="HAMAP" id="MF_01010">
    <property type="entry name" value="23SrRNA_methyltr_RlmD"/>
    <property type="match status" value="1"/>
</dbReference>
<feature type="active site" evidence="11">
    <location>
        <position position="401"/>
    </location>
</feature>
<dbReference type="InterPro" id="IPR030391">
    <property type="entry name" value="MeTrfase_TrmA_CS"/>
</dbReference>
<evidence type="ECO:0000313" key="13">
    <source>
        <dbReference type="EMBL" id="MCS4555293.1"/>
    </source>
</evidence>
<dbReference type="PANTHER" id="PTHR11061">
    <property type="entry name" value="RNA M5U METHYLTRANSFERASE"/>
    <property type="match status" value="1"/>
</dbReference>
<sequence>MAQFFREKPNRSSSKPQNVSLTIQSLDHLAQGIGQLQGKVVFVPGALPTERVKVAITENKKQFAKAKLIQLESRSEQRVDAECPHYQRCGGCDFQHLPHAEQNSHKRATLTNLFHKLAPETKLPAVDEVLSSPWLFRRKARLSSWYDKASKGFTLGFRGRESHKVVAIDQCPVLDASLSALIKPVAATLGKLQGVAALGHVELIATQQQPMVVIRVVQTLSDKDKAKLVELAQRLDCAMVLEHADEQWEYLQGERPYYALQLANGPLALHFNPGNFIQVNGGVNNAMVNRAVEWLSPAAGDKVLDLFCGMGNFSLALAATGAQVIGVEGVPNLVELAKDNARAANLANVEFFCSDLNEPLDKAPWFGKVDKLLLDPSRAGAFEALAYLAKLSPTQVVYVSCNPLSLARDSQQLLKQGYQLEKLSVLDMFPQTHHIEAMALFVRK</sequence>
<feature type="binding site" evidence="9 10">
    <location>
        <position position="375"/>
    </location>
    <ligand>
        <name>S-adenosyl-L-methionine</name>
        <dbReference type="ChEBI" id="CHEBI:59789"/>
    </ligand>
</feature>
<keyword evidence="8 9" id="KW-0411">Iron-sulfur</keyword>
<evidence type="ECO:0000256" key="10">
    <source>
        <dbReference type="PROSITE-ProRule" id="PRU01024"/>
    </source>
</evidence>
<evidence type="ECO:0000256" key="5">
    <source>
        <dbReference type="ARBA" id="ARBA00022691"/>
    </source>
</evidence>
<keyword evidence="1 9" id="KW-0004">4Fe-4S</keyword>
<evidence type="ECO:0000256" key="8">
    <source>
        <dbReference type="ARBA" id="ARBA00023014"/>
    </source>
</evidence>
<feature type="binding site" evidence="9">
    <location>
        <position position="83"/>
    </location>
    <ligand>
        <name>[4Fe-4S] cluster</name>
        <dbReference type="ChEBI" id="CHEBI:49883"/>
    </ligand>
</feature>
<dbReference type="InterPro" id="IPR030390">
    <property type="entry name" value="MeTrfase_TrmA_AS"/>
</dbReference>
<dbReference type="SUPFAM" id="SSF50249">
    <property type="entry name" value="Nucleic acid-binding proteins"/>
    <property type="match status" value="1"/>
</dbReference>
<evidence type="ECO:0000313" key="14">
    <source>
        <dbReference type="Proteomes" id="UP001201549"/>
    </source>
</evidence>
<comment type="caution">
    <text evidence="13">The sequence shown here is derived from an EMBL/GenBank/DDBJ whole genome shotgun (WGS) entry which is preliminary data.</text>
</comment>
<proteinExistence type="inferred from homology"/>